<dbReference type="EMBL" id="BAABDO010000037">
    <property type="protein sequence ID" value="GAA4141538.1"/>
    <property type="molecule type" value="Genomic_DNA"/>
</dbReference>
<dbReference type="GO" id="GO:0008168">
    <property type="term" value="F:methyltransferase activity"/>
    <property type="evidence" value="ECO:0007669"/>
    <property type="project" value="UniProtKB-KW"/>
</dbReference>
<keyword evidence="1" id="KW-0808">Transferase</keyword>
<dbReference type="SUPFAM" id="SSF53335">
    <property type="entry name" value="S-adenosyl-L-methionine-dependent methyltransferases"/>
    <property type="match status" value="1"/>
</dbReference>
<evidence type="ECO:0000313" key="1">
    <source>
        <dbReference type="EMBL" id="GAA4141538.1"/>
    </source>
</evidence>
<proteinExistence type="predicted"/>
<dbReference type="Gene3D" id="3.40.50.150">
    <property type="entry name" value="Vaccinia Virus protein VP39"/>
    <property type="match status" value="1"/>
</dbReference>
<keyword evidence="2" id="KW-1185">Reference proteome</keyword>
<organism evidence="1 2">
    <name type="scientific">Actinomadura keratinilytica</name>
    <dbReference type="NCBI Taxonomy" id="547461"/>
    <lineage>
        <taxon>Bacteria</taxon>
        <taxon>Bacillati</taxon>
        <taxon>Actinomycetota</taxon>
        <taxon>Actinomycetes</taxon>
        <taxon>Streptosporangiales</taxon>
        <taxon>Thermomonosporaceae</taxon>
        <taxon>Actinomadura</taxon>
    </lineage>
</organism>
<sequence length="265" mass="29031">MTSDDALGPKVDRSVPQSARVWNYWLGGTDNYEVDRRAGDAYAEVYPQIVELARTSRLFLARAVGRLAGEVGVRQFLDIGAGLPTVDNTHEVAQRIAPDAHVVYVDNDPLVLAHVRALLAGTPEGATHYIEADLRDPDGLLDRVRTVLDFSRPVALMLMGVMGHIVDDEEAQSVVARLKDALAPGSHLALYDSTDTEASMNEAQSGYDATGAVPYRLRRPAFVHRYFEGLEPVEPGIVPCSRWRPEVRPLEAVDHPTVCGVARKP</sequence>
<dbReference type="RefSeq" id="WP_345021680.1">
    <property type="nucleotide sequence ID" value="NZ_BAABDO010000037.1"/>
</dbReference>
<comment type="caution">
    <text evidence="1">The sequence shown here is derived from an EMBL/GenBank/DDBJ whole genome shotgun (WGS) entry which is preliminary data.</text>
</comment>
<dbReference type="InterPro" id="IPR029063">
    <property type="entry name" value="SAM-dependent_MTases_sf"/>
</dbReference>
<keyword evidence="1" id="KW-0489">Methyltransferase</keyword>
<dbReference type="Pfam" id="PF04672">
    <property type="entry name" value="Methyltransf_19"/>
    <property type="match status" value="1"/>
</dbReference>
<protein>
    <submittedName>
        <fullName evidence="1">SAM-dependent methyltransferase</fullName>
    </submittedName>
</protein>
<accession>A0ABP7YWI1</accession>
<name>A0ABP7YWI1_9ACTN</name>
<reference evidence="2" key="1">
    <citation type="journal article" date="2019" name="Int. J. Syst. Evol. Microbiol.">
        <title>The Global Catalogue of Microorganisms (GCM) 10K type strain sequencing project: providing services to taxonomists for standard genome sequencing and annotation.</title>
        <authorList>
            <consortium name="The Broad Institute Genomics Platform"/>
            <consortium name="The Broad Institute Genome Sequencing Center for Infectious Disease"/>
            <person name="Wu L."/>
            <person name="Ma J."/>
        </authorList>
    </citation>
    <scope>NUCLEOTIDE SEQUENCE [LARGE SCALE GENOMIC DNA]</scope>
    <source>
        <strain evidence="2">JCM 17316</strain>
    </source>
</reference>
<dbReference type="Proteomes" id="UP001500266">
    <property type="component" value="Unassembled WGS sequence"/>
</dbReference>
<dbReference type="GO" id="GO:0032259">
    <property type="term" value="P:methylation"/>
    <property type="evidence" value="ECO:0007669"/>
    <property type="project" value="UniProtKB-KW"/>
</dbReference>
<evidence type="ECO:0000313" key="2">
    <source>
        <dbReference type="Proteomes" id="UP001500266"/>
    </source>
</evidence>
<dbReference type="PIRSF" id="PIRSF017393">
    <property type="entry name" value="MTase_SAV2177"/>
    <property type="match status" value="1"/>
</dbReference>
<dbReference type="InterPro" id="IPR006764">
    <property type="entry name" value="SAM_dep_MeTrfase_SAV2177_type"/>
</dbReference>
<gene>
    <name evidence="1" type="ORF">GCM10022416_29610</name>
</gene>